<proteinExistence type="predicted"/>
<evidence type="ECO:0000313" key="2">
    <source>
        <dbReference type="Proteomes" id="UP000442619"/>
    </source>
</evidence>
<accession>A0A844FY67</accession>
<name>A0A844FY67_9FIRM</name>
<keyword evidence="2" id="KW-1185">Reference proteome</keyword>
<dbReference type="RefSeq" id="WP_154518541.1">
    <property type="nucleotide sequence ID" value="NZ_JAXFJJ010000056.1"/>
</dbReference>
<dbReference type="Proteomes" id="UP000442619">
    <property type="component" value="Unassembled WGS sequence"/>
</dbReference>
<organism evidence="1 2">
    <name type="scientific">Sharpea porci</name>
    <dbReference type="NCBI Taxonomy" id="2652286"/>
    <lineage>
        <taxon>Bacteria</taxon>
        <taxon>Bacillati</taxon>
        <taxon>Bacillota</taxon>
        <taxon>Erysipelotrichia</taxon>
        <taxon>Erysipelotrichales</taxon>
        <taxon>Coprobacillaceae</taxon>
        <taxon>Sharpea</taxon>
    </lineage>
</organism>
<protein>
    <submittedName>
        <fullName evidence="1">Uncharacterized protein</fullName>
    </submittedName>
</protein>
<comment type="caution">
    <text evidence="1">The sequence shown here is derived from an EMBL/GenBank/DDBJ whole genome shotgun (WGS) entry which is preliminary data.</text>
</comment>
<sequence length="155" mass="17851">MMKEMMGVLKIDEDNNITYKAMRDIETNRLKEFFFYAIAQFVIHKNVNEMTKQDARFVFDALSFMNEVSSFVQAKINLSQCPPIRSQQLESKACEIGIAQNDDGHLIFVSDDKDLQPMHMLVVIGGAMGCLLELEDRVDVYEQLVETSFQHAYQN</sequence>
<gene>
    <name evidence="1" type="ORF">FYJ79_11400</name>
</gene>
<dbReference type="AlphaFoldDB" id="A0A844FY67"/>
<evidence type="ECO:0000313" key="1">
    <source>
        <dbReference type="EMBL" id="MST90160.1"/>
    </source>
</evidence>
<reference evidence="1 2" key="1">
    <citation type="submission" date="2019-08" db="EMBL/GenBank/DDBJ databases">
        <title>In-depth cultivation of the pig gut microbiome towards novel bacterial diversity and tailored functional studies.</title>
        <authorList>
            <person name="Wylensek D."/>
            <person name="Hitch T.C.A."/>
            <person name="Clavel T."/>
        </authorList>
    </citation>
    <scope>NUCLEOTIDE SEQUENCE [LARGE SCALE GENOMIC DNA]</scope>
    <source>
        <strain evidence="1 2">CA-Schmier-601-WT-3</strain>
    </source>
</reference>
<dbReference type="EMBL" id="VUNM01000040">
    <property type="protein sequence ID" value="MST90160.1"/>
    <property type="molecule type" value="Genomic_DNA"/>
</dbReference>